<keyword evidence="2" id="KW-1185">Reference proteome</keyword>
<reference evidence="1 2" key="1">
    <citation type="submission" date="2020-12" db="EMBL/GenBank/DDBJ databases">
        <title>Bacterial novel species Adhaeribacter sp. BT258 isolated from soil.</title>
        <authorList>
            <person name="Jung H.-Y."/>
        </authorList>
    </citation>
    <scope>NUCLEOTIDE SEQUENCE [LARGE SCALE GENOMIC DNA]</scope>
    <source>
        <strain evidence="1 2">BT258</strain>
    </source>
</reference>
<name>A0ABS1C0N8_9BACT</name>
<dbReference type="RefSeq" id="WP_200505694.1">
    <property type="nucleotide sequence ID" value="NZ_JAEHFX010000003.1"/>
</dbReference>
<organism evidence="1 2">
    <name type="scientific">Adhaeribacter terrigena</name>
    <dbReference type="NCBI Taxonomy" id="2793070"/>
    <lineage>
        <taxon>Bacteria</taxon>
        <taxon>Pseudomonadati</taxon>
        <taxon>Bacteroidota</taxon>
        <taxon>Cytophagia</taxon>
        <taxon>Cytophagales</taxon>
        <taxon>Hymenobacteraceae</taxon>
        <taxon>Adhaeribacter</taxon>
    </lineage>
</organism>
<protein>
    <submittedName>
        <fullName evidence="1">Uncharacterized protein</fullName>
    </submittedName>
</protein>
<evidence type="ECO:0000313" key="1">
    <source>
        <dbReference type="EMBL" id="MBK0402947.1"/>
    </source>
</evidence>
<dbReference type="EMBL" id="JAEHFX010000003">
    <property type="protein sequence ID" value="MBK0402947.1"/>
    <property type="molecule type" value="Genomic_DNA"/>
</dbReference>
<accession>A0ABS1C0N8</accession>
<proteinExistence type="predicted"/>
<gene>
    <name evidence="1" type="ORF">I5M27_08105</name>
</gene>
<evidence type="ECO:0000313" key="2">
    <source>
        <dbReference type="Proteomes" id="UP000644147"/>
    </source>
</evidence>
<dbReference type="Proteomes" id="UP000644147">
    <property type="component" value="Unassembled WGS sequence"/>
</dbReference>
<comment type="caution">
    <text evidence="1">The sequence shown here is derived from an EMBL/GenBank/DDBJ whole genome shotgun (WGS) entry which is preliminary data.</text>
</comment>
<sequence length="85" mass="9674">MSAEILKVILKETLPDQVLHLQVTDENGFLLYAKPLIPKPAEPDTVTFNEYPEVPVNKRFIFSAQLEVRIEAQAGNTFEVEVQYV</sequence>